<evidence type="ECO:0000313" key="2">
    <source>
        <dbReference type="Proteomes" id="UP000198406"/>
    </source>
</evidence>
<gene>
    <name evidence="1" type="ORF">FisN_4Hh131</name>
</gene>
<dbReference type="SUPFAM" id="SSF52047">
    <property type="entry name" value="RNI-like"/>
    <property type="match status" value="1"/>
</dbReference>
<comment type="caution">
    <text evidence="1">The sequence shown here is derived from an EMBL/GenBank/DDBJ whole genome shotgun (WGS) entry which is preliminary data.</text>
</comment>
<dbReference type="EMBL" id="BDSP01000030">
    <property type="protein sequence ID" value="GAX10918.1"/>
    <property type="molecule type" value="Genomic_DNA"/>
</dbReference>
<accession>A0A1Z5JAS3</accession>
<dbReference type="Proteomes" id="UP000198406">
    <property type="component" value="Unassembled WGS sequence"/>
</dbReference>
<keyword evidence="2" id="KW-1185">Reference proteome</keyword>
<dbReference type="InterPro" id="IPR032675">
    <property type="entry name" value="LRR_dom_sf"/>
</dbReference>
<sequence length="508" mass="58299">MDSSWFRKFVTGDFDDEKSTLLSQLSETKWSSKMQFYREKRSPVSVDDLFKDMKGTHIIWLNDESFIMLKRLPTTVPNNSSFRTASLNINFERETVQIYGKTYDAVARVTARLLCLKDERAEEVRVAVRDSRRGKPYVSTSFITSQFLHNYIKANPRRMIFFSRWCSLSNEESTILASHPDPLYVGLECKHDVGHFRRALAQRTRDFGILSFQSSTFDGYFAVSYSRVGSREHSEGLAVLSKVSIETNSGNFHSSQCLKPLTDFPAKHIEYEILHPQYFANIAPFVIASQGVTLVFAGWFPARLHTLFLQASKSLKELGMIYHFDHPPHEGQEEELMEAIASNQNLQRLELGCFSILDSFWDQLAEVIGSHKTLRKVVFRVRFDPGFNLMANLIALMKEHIHLDISFKFHGSSKDLWWKLDNTIKPIRLQNQVRSLSRTSAHERSTIFGAALMTWASGDFLKTSLLLSENVDHFCSSVGHPSFSVLHRRQTPPVELPASQTHKKQKRS</sequence>
<dbReference type="AlphaFoldDB" id="A0A1Z5JAS3"/>
<evidence type="ECO:0000313" key="1">
    <source>
        <dbReference type="EMBL" id="GAX10918.1"/>
    </source>
</evidence>
<name>A0A1Z5JAS3_FISSO</name>
<dbReference type="InParanoid" id="A0A1Z5JAS3"/>
<dbReference type="Gene3D" id="3.80.10.10">
    <property type="entry name" value="Ribonuclease Inhibitor"/>
    <property type="match status" value="1"/>
</dbReference>
<reference evidence="1 2" key="1">
    <citation type="journal article" date="2015" name="Plant Cell">
        <title>Oil accumulation by the oleaginous diatom Fistulifera solaris as revealed by the genome and transcriptome.</title>
        <authorList>
            <person name="Tanaka T."/>
            <person name="Maeda Y."/>
            <person name="Veluchamy A."/>
            <person name="Tanaka M."/>
            <person name="Abida H."/>
            <person name="Marechal E."/>
            <person name="Bowler C."/>
            <person name="Muto M."/>
            <person name="Sunaga Y."/>
            <person name="Tanaka M."/>
            <person name="Yoshino T."/>
            <person name="Taniguchi T."/>
            <person name="Fukuda Y."/>
            <person name="Nemoto M."/>
            <person name="Matsumoto M."/>
            <person name="Wong P.S."/>
            <person name="Aburatani S."/>
            <person name="Fujibuchi W."/>
        </authorList>
    </citation>
    <scope>NUCLEOTIDE SEQUENCE [LARGE SCALE GENOMIC DNA]</scope>
    <source>
        <strain evidence="1 2">JPCC DA0580</strain>
    </source>
</reference>
<organism evidence="1 2">
    <name type="scientific">Fistulifera solaris</name>
    <name type="common">Oleaginous diatom</name>
    <dbReference type="NCBI Taxonomy" id="1519565"/>
    <lineage>
        <taxon>Eukaryota</taxon>
        <taxon>Sar</taxon>
        <taxon>Stramenopiles</taxon>
        <taxon>Ochrophyta</taxon>
        <taxon>Bacillariophyta</taxon>
        <taxon>Bacillariophyceae</taxon>
        <taxon>Bacillariophycidae</taxon>
        <taxon>Naviculales</taxon>
        <taxon>Naviculaceae</taxon>
        <taxon>Fistulifera</taxon>
    </lineage>
</organism>
<proteinExistence type="predicted"/>
<protein>
    <submittedName>
        <fullName evidence="1">Uncharacterized protein</fullName>
    </submittedName>
</protein>